<organism evidence="1 2">
    <name type="scientific">Hygrophoropsis aurantiaca</name>
    <dbReference type="NCBI Taxonomy" id="72124"/>
    <lineage>
        <taxon>Eukaryota</taxon>
        <taxon>Fungi</taxon>
        <taxon>Dikarya</taxon>
        <taxon>Basidiomycota</taxon>
        <taxon>Agaricomycotina</taxon>
        <taxon>Agaricomycetes</taxon>
        <taxon>Agaricomycetidae</taxon>
        <taxon>Boletales</taxon>
        <taxon>Coniophorineae</taxon>
        <taxon>Hygrophoropsidaceae</taxon>
        <taxon>Hygrophoropsis</taxon>
    </lineage>
</organism>
<proteinExistence type="predicted"/>
<comment type="caution">
    <text evidence="1">The sequence shown here is derived from an EMBL/GenBank/DDBJ whole genome shotgun (WGS) entry which is preliminary data.</text>
</comment>
<evidence type="ECO:0000313" key="1">
    <source>
        <dbReference type="EMBL" id="KAH7909501.1"/>
    </source>
</evidence>
<dbReference type="EMBL" id="MU267756">
    <property type="protein sequence ID" value="KAH7909501.1"/>
    <property type="molecule type" value="Genomic_DNA"/>
</dbReference>
<evidence type="ECO:0000313" key="2">
    <source>
        <dbReference type="Proteomes" id="UP000790377"/>
    </source>
</evidence>
<sequence>MVSSWAVSITALLAFAVWRVTRRRVLSDIRGPAVPSRLLGHEKVVRGMEQVGDLEFKWVREFGPTWLTKNCYGEDNLWTADPKALQYVFHTSGYRFSKRLVAVEVTKLFTGQGILSASADDHQRHRKIMNPAFGAAQLRTFLPIFRRSAARLGQKWKDQLQANSTAEGGVLNISRLLARMTLDVIGEVAFDDRLGALDDKENELAKSFDGLFLDTLLYPPSWDLLFKASWRFLPTPVMNLIKYLPTKEYKRFREYLQTAFRTGKNLIEEKASATEKGNKDIMSILVQSNLSEDARFRLNENEILSQIATLLVAGHDTTANSLTWLLYELSKHPEDQRRIRDEIAATRERMEARNDEDFSPADLDSMTFMNAAIKEVLRLHPIVPTLVREADQDDVIPLAIPIETKSGKVISEIPIVKGTPITASICTYNRLESVWGEDAAEWNPNRFVESRERTTVGIFANLMTFSAGIRGCIGWRFAVLEMQAVLAELIETFDFRFPDDVEIIRLNAGLMVPMVRGKMQEGIQIPLHVSVLR</sequence>
<keyword evidence="2" id="KW-1185">Reference proteome</keyword>
<reference evidence="1" key="1">
    <citation type="journal article" date="2021" name="New Phytol.">
        <title>Evolutionary innovations through gain and loss of genes in the ectomycorrhizal Boletales.</title>
        <authorList>
            <person name="Wu G."/>
            <person name="Miyauchi S."/>
            <person name="Morin E."/>
            <person name="Kuo A."/>
            <person name="Drula E."/>
            <person name="Varga T."/>
            <person name="Kohler A."/>
            <person name="Feng B."/>
            <person name="Cao Y."/>
            <person name="Lipzen A."/>
            <person name="Daum C."/>
            <person name="Hundley H."/>
            <person name="Pangilinan J."/>
            <person name="Johnson J."/>
            <person name="Barry K."/>
            <person name="LaButti K."/>
            <person name="Ng V."/>
            <person name="Ahrendt S."/>
            <person name="Min B."/>
            <person name="Choi I.G."/>
            <person name="Park H."/>
            <person name="Plett J.M."/>
            <person name="Magnuson J."/>
            <person name="Spatafora J.W."/>
            <person name="Nagy L.G."/>
            <person name="Henrissat B."/>
            <person name="Grigoriev I.V."/>
            <person name="Yang Z.L."/>
            <person name="Xu J."/>
            <person name="Martin F.M."/>
        </authorList>
    </citation>
    <scope>NUCLEOTIDE SEQUENCE</scope>
    <source>
        <strain evidence="1">ATCC 28755</strain>
    </source>
</reference>
<protein>
    <submittedName>
        <fullName evidence="1">Cytochrome P450</fullName>
    </submittedName>
</protein>
<dbReference type="Proteomes" id="UP000790377">
    <property type="component" value="Unassembled WGS sequence"/>
</dbReference>
<gene>
    <name evidence="1" type="ORF">BJ138DRAFT_1114927</name>
</gene>
<name>A0ACB8A7Q9_9AGAM</name>
<accession>A0ACB8A7Q9</accession>